<dbReference type="PRINTS" id="PR00385">
    <property type="entry name" value="P450"/>
</dbReference>
<keyword evidence="9 14" id="KW-0560">Oxidoreductase</keyword>
<comment type="subcellular location">
    <subcellularLocation>
        <location evidence="3">Endoplasmic reticulum membrane</location>
        <topology evidence="3">Peripheral membrane protein</topology>
    </subcellularLocation>
    <subcellularLocation>
        <location evidence="2">Microsome membrane</location>
        <topology evidence="2">Peripheral membrane protein</topology>
    </subcellularLocation>
</comment>
<evidence type="ECO:0000256" key="7">
    <source>
        <dbReference type="ARBA" id="ARBA00022824"/>
    </source>
</evidence>
<evidence type="ECO:0000256" key="4">
    <source>
        <dbReference type="ARBA" id="ARBA00010617"/>
    </source>
</evidence>
<dbReference type="Pfam" id="PF00067">
    <property type="entry name" value="p450"/>
    <property type="match status" value="1"/>
</dbReference>
<evidence type="ECO:0000256" key="2">
    <source>
        <dbReference type="ARBA" id="ARBA00004174"/>
    </source>
</evidence>
<evidence type="ECO:0000256" key="14">
    <source>
        <dbReference type="RuleBase" id="RU000461"/>
    </source>
</evidence>
<dbReference type="Gene3D" id="1.10.630.10">
    <property type="entry name" value="Cytochrome P450"/>
    <property type="match status" value="1"/>
</dbReference>
<keyword evidence="7" id="KW-0256">Endoplasmic reticulum</keyword>
<keyword evidence="15" id="KW-1133">Transmembrane helix</keyword>
<evidence type="ECO:0000256" key="1">
    <source>
        <dbReference type="ARBA" id="ARBA00001971"/>
    </source>
</evidence>
<name>A0A7T3R114_RHOPD</name>
<dbReference type="SUPFAM" id="SSF48264">
    <property type="entry name" value="Cytochrome P450"/>
    <property type="match status" value="1"/>
</dbReference>
<keyword evidence="5 13" id="KW-0349">Heme</keyword>
<evidence type="ECO:0000256" key="13">
    <source>
        <dbReference type="PIRSR" id="PIRSR602401-1"/>
    </source>
</evidence>
<evidence type="ECO:0000256" key="5">
    <source>
        <dbReference type="ARBA" id="ARBA00022617"/>
    </source>
</evidence>
<organism evidence="16">
    <name type="scientific">Rhopalosiphum padi</name>
    <name type="common">Bird cherry-oat aphid</name>
    <name type="synonym">Aphis padi</name>
    <dbReference type="NCBI Taxonomy" id="40932"/>
    <lineage>
        <taxon>Eukaryota</taxon>
        <taxon>Metazoa</taxon>
        <taxon>Ecdysozoa</taxon>
        <taxon>Arthropoda</taxon>
        <taxon>Hexapoda</taxon>
        <taxon>Insecta</taxon>
        <taxon>Pterygota</taxon>
        <taxon>Neoptera</taxon>
        <taxon>Paraneoptera</taxon>
        <taxon>Hemiptera</taxon>
        <taxon>Sternorrhyncha</taxon>
        <taxon>Aphidomorpha</taxon>
        <taxon>Aphidoidea</taxon>
        <taxon>Aphididae</taxon>
        <taxon>Aphidini</taxon>
        <taxon>Rhopalosiphum</taxon>
    </lineage>
</organism>
<evidence type="ECO:0000256" key="8">
    <source>
        <dbReference type="ARBA" id="ARBA00022848"/>
    </source>
</evidence>
<comment type="similarity">
    <text evidence="4 14">Belongs to the cytochrome P450 family.</text>
</comment>
<dbReference type="GO" id="GO:0016705">
    <property type="term" value="F:oxidoreductase activity, acting on paired donors, with incorporation or reduction of molecular oxygen"/>
    <property type="evidence" value="ECO:0007669"/>
    <property type="project" value="InterPro"/>
</dbReference>
<reference evidence="16" key="1">
    <citation type="submission" date="2019-11" db="EMBL/GenBank/DDBJ databases">
        <authorList>
            <person name="Kang W."/>
        </authorList>
    </citation>
    <scope>NUCLEOTIDE SEQUENCE</scope>
</reference>
<keyword evidence="6 13" id="KW-0479">Metal-binding</keyword>
<evidence type="ECO:0000256" key="12">
    <source>
        <dbReference type="ARBA" id="ARBA00023136"/>
    </source>
</evidence>
<evidence type="ECO:0000256" key="6">
    <source>
        <dbReference type="ARBA" id="ARBA00022723"/>
    </source>
</evidence>
<accession>A0A7T3R114</accession>
<dbReference type="InterPro" id="IPR036396">
    <property type="entry name" value="Cyt_P450_sf"/>
</dbReference>
<dbReference type="CDD" id="cd20628">
    <property type="entry name" value="CYP4"/>
    <property type="match status" value="1"/>
</dbReference>
<dbReference type="InterPro" id="IPR002401">
    <property type="entry name" value="Cyt_P450_E_grp-I"/>
</dbReference>
<sequence length="532" mass="61674">MKNIIQSLRDIRLTTSELLAYQAIFFFVVIWCRFKWIRRNFERVATKMIGPNGYPFIGSSFDFIGTPEQVMEKILKLDNKYSPGPFKIWVGPYFGVIIIKPEDVQSVLNNSKALQKDRFYDFIKNIFGEGLLTAPIHKWRKHRRLITPSFNSTLLSQFFPVFNEKNQILIKNLKKELGKTTPFDLWDYIAPTTLNLICQTAMGYNLDNQSQHGTEFEKAMIKASELDSLRIKSPWLYLNFMFKLYLRLKGHSNVFNTLYKLPLKMIQEKRDAFTQRKILNKPSATNVTDNEKKKLKVFLDTLFELNEDGANFSDDDIKDEVVTMMIGGSETSAITICFSLLLLAIHPDIQNKVYDEIYEIFHDGDETITVEDTTKLVYLEQVLKETLRLFPVLPLIFRELQDNVKIVSDDHVLPKGTTCIISILGTHHFSELYPNPLKFNPDNFDPENVASRHKYSFIAFSGGPRGCIGSKYAMLSMKVAMSTFLRNYSVHTHYTLDDIKLKLDLLLRSANGYPVTIQKRDRRPTYIRNKKL</sequence>
<evidence type="ECO:0000256" key="9">
    <source>
        <dbReference type="ARBA" id="ARBA00023002"/>
    </source>
</evidence>
<evidence type="ECO:0000256" key="3">
    <source>
        <dbReference type="ARBA" id="ARBA00004406"/>
    </source>
</evidence>
<dbReference type="InterPro" id="IPR017972">
    <property type="entry name" value="Cyt_P450_CS"/>
</dbReference>
<proteinExistence type="evidence at transcript level"/>
<dbReference type="GO" id="GO:0004497">
    <property type="term" value="F:monooxygenase activity"/>
    <property type="evidence" value="ECO:0007669"/>
    <property type="project" value="UniProtKB-KW"/>
</dbReference>
<dbReference type="GO" id="GO:0005506">
    <property type="term" value="F:iron ion binding"/>
    <property type="evidence" value="ECO:0007669"/>
    <property type="project" value="InterPro"/>
</dbReference>
<keyword evidence="12 15" id="KW-0472">Membrane</keyword>
<evidence type="ECO:0000256" key="15">
    <source>
        <dbReference type="SAM" id="Phobius"/>
    </source>
</evidence>
<keyword evidence="15" id="KW-0812">Transmembrane</keyword>
<dbReference type="GO" id="GO:0005789">
    <property type="term" value="C:endoplasmic reticulum membrane"/>
    <property type="evidence" value="ECO:0007669"/>
    <property type="project" value="UniProtKB-SubCell"/>
</dbReference>
<evidence type="ECO:0000256" key="11">
    <source>
        <dbReference type="ARBA" id="ARBA00023033"/>
    </source>
</evidence>
<protein>
    <submittedName>
        <fullName evidence="16">Cytochrome P450 CYP380C7</fullName>
    </submittedName>
</protein>
<feature type="binding site" description="axial binding residue" evidence="13">
    <location>
        <position position="467"/>
    </location>
    <ligand>
        <name>heme</name>
        <dbReference type="ChEBI" id="CHEBI:30413"/>
    </ligand>
    <ligandPart>
        <name>Fe</name>
        <dbReference type="ChEBI" id="CHEBI:18248"/>
    </ligandPart>
</feature>
<evidence type="ECO:0000313" key="16">
    <source>
        <dbReference type="EMBL" id="QPZ88881.1"/>
    </source>
</evidence>
<dbReference type="PANTHER" id="PTHR24291:SF189">
    <property type="entry name" value="CYTOCHROME P450 4C3-RELATED"/>
    <property type="match status" value="1"/>
</dbReference>
<feature type="transmembrane region" description="Helical" evidence="15">
    <location>
        <begin position="18"/>
        <end position="34"/>
    </location>
</feature>
<dbReference type="EMBL" id="MN764893">
    <property type="protein sequence ID" value="QPZ88881.1"/>
    <property type="molecule type" value="mRNA"/>
</dbReference>
<keyword evidence="11 14" id="KW-0503">Monooxygenase</keyword>
<dbReference type="InterPro" id="IPR001128">
    <property type="entry name" value="Cyt_P450"/>
</dbReference>
<evidence type="ECO:0000256" key="10">
    <source>
        <dbReference type="ARBA" id="ARBA00023004"/>
    </source>
</evidence>
<keyword evidence="10 13" id="KW-0408">Iron</keyword>
<dbReference type="InterPro" id="IPR050196">
    <property type="entry name" value="Cytochrome_P450_Monoox"/>
</dbReference>
<dbReference type="PROSITE" id="PS00086">
    <property type="entry name" value="CYTOCHROME_P450"/>
    <property type="match status" value="1"/>
</dbReference>
<keyword evidence="8" id="KW-0492">Microsome</keyword>
<dbReference type="AlphaFoldDB" id="A0A7T3R114"/>
<gene>
    <name evidence="16" type="primary">CYP380C7</name>
</gene>
<comment type="cofactor">
    <cofactor evidence="1 13">
        <name>heme</name>
        <dbReference type="ChEBI" id="CHEBI:30413"/>
    </cofactor>
</comment>
<dbReference type="PANTHER" id="PTHR24291">
    <property type="entry name" value="CYTOCHROME P450 FAMILY 4"/>
    <property type="match status" value="1"/>
</dbReference>
<dbReference type="GO" id="GO:0020037">
    <property type="term" value="F:heme binding"/>
    <property type="evidence" value="ECO:0007669"/>
    <property type="project" value="InterPro"/>
</dbReference>
<dbReference type="PRINTS" id="PR00463">
    <property type="entry name" value="EP450I"/>
</dbReference>